<dbReference type="InterPro" id="IPR014995">
    <property type="entry name" value="DUF1844"/>
</dbReference>
<gene>
    <name evidence="2" type="ordered locus">LI0100</name>
</gene>
<dbReference type="EMBL" id="AM180252">
    <property type="protein sequence ID" value="CAJ54156.1"/>
    <property type="molecule type" value="Genomic_DNA"/>
</dbReference>
<dbReference type="HOGENOM" id="CLU_136189_1_0_7"/>
<evidence type="ECO:0008006" key="4">
    <source>
        <dbReference type="Google" id="ProtNLM"/>
    </source>
</evidence>
<dbReference type="AlphaFoldDB" id="Q1MS69"/>
<dbReference type="STRING" id="363253.LI0100"/>
<accession>Q1MS69</accession>
<evidence type="ECO:0000256" key="1">
    <source>
        <dbReference type="SAM" id="MobiDB-lite"/>
    </source>
</evidence>
<dbReference type="OrthoDB" id="9799618at2"/>
<sequence length="116" mass="13059">MYKPITTKEDEVHSTTKNINGTKNTQPSFTTTSNLLPKVTFSTFILSLASSALAQLGEVPHPESGEIIQDLPMAKHTIEILSMLQEKTKECLDSDESRLIEGLLYELRMKYVMKKN</sequence>
<feature type="compositionally biased region" description="Polar residues" evidence="1">
    <location>
        <begin position="15"/>
        <end position="28"/>
    </location>
</feature>
<dbReference type="Pfam" id="PF08899">
    <property type="entry name" value="DUF1844"/>
    <property type="match status" value="1"/>
</dbReference>
<evidence type="ECO:0000313" key="3">
    <source>
        <dbReference type="Proteomes" id="UP000002430"/>
    </source>
</evidence>
<dbReference type="Proteomes" id="UP000002430">
    <property type="component" value="Chromosome"/>
</dbReference>
<dbReference type="eggNOG" id="ENOG50334IY">
    <property type="taxonomic scope" value="Bacteria"/>
</dbReference>
<feature type="compositionally biased region" description="Basic and acidic residues" evidence="1">
    <location>
        <begin position="1"/>
        <end position="14"/>
    </location>
</feature>
<dbReference type="RefSeq" id="WP_011526183.1">
    <property type="nucleotide sequence ID" value="NC_008011.1"/>
</dbReference>
<reference evidence="2 3" key="1">
    <citation type="submission" date="2005-11" db="EMBL/GenBank/DDBJ databases">
        <title>The complete genome sequence of Lawsonia intracellularis: the causative agent of proliferative enteropathy.</title>
        <authorList>
            <person name="Kaur K."/>
            <person name="Zhang Q."/>
            <person name="Beckler D."/>
            <person name="Munir S."/>
            <person name="Li L."/>
            <person name="Kinsley K."/>
            <person name="Herron L."/>
            <person name="Peterson A."/>
            <person name="May B."/>
            <person name="Singh S."/>
            <person name="Gebhart C."/>
            <person name="Kapur V."/>
        </authorList>
    </citation>
    <scope>NUCLEOTIDE SEQUENCE [LARGE SCALE GENOMIC DNA]</scope>
    <source>
        <strain evidence="2 3">PHE/MN1-00</strain>
    </source>
</reference>
<organism evidence="2 3">
    <name type="scientific">Lawsonia intracellularis (strain PHE/MN1-00)</name>
    <dbReference type="NCBI Taxonomy" id="363253"/>
    <lineage>
        <taxon>Bacteria</taxon>
        <taxon>Pseudomonadati</taxon>
        <taxon>Thermodesulfobacteriota</taxon>
        <taxon>Desulfovibrionia</taxon>
        <taxon>Desulfovibrionales</taxon>
        <taxon>Desulfovibrionaceae</taxon>
        <taxon>Lawsonia</taxon>
    </lineage>
</organism>
<name>Q1MS69_LAWIP</name>
<feature type="region of interest" description="Disordered" evidence="1">
    <location>
        <begin position="1"/>
        <end position="28"/>
    </location>
</feature>
<dbReference type="KEGG" id="lip:LI0100"/>
<protein>
    <recommendedName>
        <fullName evidence="4">DUF1844 domain-containing protein</fullName>
    </recommendedName>
</protein>
<evidence type="ECO:0000313" key="2">
    <source>
        <dbReference type="EMBL" id="CAJ54156.1"/>
    </source>
</evidence>
<keyword evidence="3" id="KW-1185">Reference proteome</keyword>
<proteinExistence type="predicted"/>